<name>A0ABM1MMG8_NICVS</name>
<evidence type="ECO:0000313" key="3">
    <source>
        <dbReference type="Proteomes" id="UP000695000"/>
    </source>
</evidence>
<dbReference type="PANTHER" id="PTHR31927:SF16">
    <property type="entry name" value="LP07342P"/>
    <property type="match status" value="1"/>
</dbReference>
<gene>
    <name evidence="4" type="primary">LOC108562074</name>
</gene>
<evidence type="ECO:0000313" key="4">
    <source>
        <dbReference type="RefSeq" id="XP_017775768.1"/>
    </source>
</evidence>
<dbReference type="GeneID" id="108562074"/>
<dbReference type="Pfam" id="PF03103">
    <property type="entry name" value="DUF243"/>
    <property type="match status" value="1"/>
</dbReference>
<dbReference type="RefSeq" id="XP_017775768.1">
    <property type="nucleotide sequence ID" value="XM_017920279.1"/>
</dbReference>
<feature type="domain" description="DUF243" evidence="2">
    <location>
        <begin position="87"/>
        <end position="186"/>
    </location>
</feature>
<feature type="signal peptide" evidence="1">
    <location>
        <begin position="1"/>
        <end position="16"/>
    </location>
</feature>
<reference evidence="4" key="1">
    <citation type="submission" date="2025-08" db="UniProtKB">
        <authorList>
            <consortium name="RefSeq"/>
        </authorList>
    </citation>
    <scope>IDENTIFICATION</scope>
    <source>
        <tissue evidence="4">Whole Larva</tissue>
    </source>
</reference>
<sequence length="290" mass="30904">MNKFLVFALFVAGVAARPDIGLKLRQQGYGLPTGSYLPGTYQTQQQFVQQTSGGIPSTGYNTGAALNSYQTSGLVEQGFNQFTQGFAPARHESFFFDSPEDLGETHVRVHVQPSAAAGDKTIYIRAPAYNSKIVPHFNIAQQQAAGKTKVYVLVKKQEQQQDIVVPAAVQGPAAKPEVVFVKYSNQKEAEQKIQDIQQGASGGNSAKVVFNHRELISSIKDQPAIQQQGYYAGPSVNFVQTGIPATSISTSSGPGAFTQTAGIGAGEDTISNTITKEEVHYGPAGASGPY</sequence>
<dbReference type="PANTHER" id="PTHR31927">
    <property type="entry name" value="FI07246P-RELATED-RELATED"/>
    <property type="match status" value="1"/>
</dbReference>
<evidence type="ECO:0000259" key="2">
    <source>
        <dbReference type="SMART" id="SM00690"/>
    </source>
</evidence>
<evidence type="ECO:0000256" key="1">
    <source>
        <dbReference type="SAM" id="SignalP"/>
    </source>
</evidence>
<accession>A0ABM1MMG8</accession>
<dbReference type="InterPro" id="IPR004145">
    <property type="entry name" value="DUF243"/>
</dbReference>
<protein>
    <submittedName>
        <fullName evidence="4">Uncharacterized protein LOC108562074</fullName>
    </submittedName>
</protein>
<keyword evidence="3" id="KW-1185">Reference proteome</keyword>
<feature type="chain" id="PRO_5045945586" evidence="1">
    <location>
        <begin position="17"/>
        <end position="290"/>
    </location>
</feature>
<proteinExistence type="predicted"/>
<keyword evidence="1" id="KW-0732">Signal</keyword>
<organism evidence="3 4">
    <name type="scientific">Nicrophorus vespilloides</name>
    <name type="common">Boreal carrion beetle</name>
    <dbReference type="NCBI Taxonomy" id="110193"/>
    <lineage>
        <taxon>Eukaryota</taxon>
        <taxon>Metazoa</taxon>
        <taxon>Ecdysozoa</taxon>
        <taxon>Arthropoda</taxon>
        <taxon>Hexapoda</taxon>
        <taxon>Insecta</taxon>
        <taxon>Pterygota</taxon>
        <taxon>Neoptera</taxon>
        <taxon>Endopterygota</taxon>
        <taxon>Coleoptera</taxon>
        <taxon>Polyphaga</taxon>
        <taxon>Staphyliniformia</taxon>
        <taxon>Silphidae</taxon>
        <taxon>Nicrophorinae</taxon>
        <taxon>Nicrophorus</taxon>
    </lineage>
</organism>
<dbReference type="Proteomes" id="UP000695000">
    <property type="component" value="Unplaced"/>
</dbReference>
<dbReference type="SMART" id="SM00690">
    <property type="entry name" value="DM5"/>
    <property type="match status" value="1"/>
</dbReference>